<dbReference type="GO" id="GO:0035438">
    <property type="term" value="F:cyclic-di-GMP binding"/>
    <property type="evidence" value="ECO:0007669"/>
    <property type="project" value="InterPro"/>
</dbReference>
<sequence length="129" mass="14983">MNFKRKEGFRFVFNEPIEATYGIYINDKPVNIEKYNGKILDISPRGMKLFCGPEIEKYLNDPSLQVEIQFVLDVTTIRAIGDIVWSKPLGAGFQCGVVLTVQEDVDELIISEMKRRRKKEVLQSKHRKY</sequence>
<evidence type="ECO:0000313" key="2">
    <source>
        <dbReference type="EMBL" id="RKQ18139.1"/>
    </source>
</evidence>
<evidence type="ECO:0000313" key="3">
    <source>
        <dbReference type="Proteomes" id="UP000272238"/>
    </source>
</evidence>
<dbReference type="RefSeq" id="WP_121213936.1">
    <property type="nucleotide sequence ID" value="NZ_RBZN01000010.1"/>
</dbReference>
<proteinExistence type="predicted"/>
<feature type="domain" description="PilZ" evidence="1">
    <location>
        <begin position="29"/>
        <end position="103"/>
    </location>
</feature>
<name>A0A494Z6J8_9BACL</name>
<reference evidence="2 3" key="1">
    <citation type="journal article" date="2016" name="Antonie Van Leeuwenhoek">
        <title>Lysinibacillus endophyticus sp. nov., an indole-3-acetic acid producing endophytic bacterium isolated from corn root (Zea mays cv. Xinken-5).</title>
        <authorList>
            <person name="Yu J."/>
            <person name="Guan X."/>
            <person name="Liu C."/>
            <person name="Xiang W."/>
            <person name="Yu Z."/>
            <person name="Liu X."/>
            <person name="Wang G."/>
        </authorList>
    </citation>
    <scope>NUCLEOTIDE SEQUENCE [LARGE SCALE GENOMIC DNA]</scope>
    <source>
        <strain evidence="2 3">DSM 100506</strain>
    </source>
</reference>
<comment type="caution">
    <text evidence="2">The sequence shown here is derived from an EMBL/GenBank/DDBJ whole genome shotgun (WGS) entry which is preliminary data.</text>
</comment>
<dbReference type="OrthoDB" id="2354159at2"/>
<organism evidence="2 3">
    <name type="scientific">Ureibacillus endophyticus</name>
    <dbReference type="NCBI Taxonomy" id="1978490"/>
    <lineage>
        <taxon>Bacteria</taxon>
        <taxon>Bacillati</taxon>
        <taxon>Bacillota</taxon>
        <taxon>Bacilli</taxon>
        <taxon>Bacillales</taxon>
        <taxon>Caryophanaceae</taxon>
        <taxon>Ureibacillus</taxon>
    </lineage>
</organism>
<accession>A0A494Z6J8</accession>
<dbReference type="Proteomes" id="UP000272238">
    <property type="component" value="Unassembled WGS sequence"/>
</dbReference>
<dbReference type="EMBL" id="RBZN01000010">
    <property type="protein sequence ID" value="RKQ18139.1"/>
    <property type="molecule type" value="Genomic_DNA"/>
</dbReference>
<protein>
    <submittedName>
        <fullName evidence="2">PilZ domain-containing protein</fullName>
    </submittedName>
</protein>
<evidence type="ECO:0000259" key="1">
    <source>
        <dbReference type="Pfam" id="PF07238"/>
    </source>
</evidence>
<keyword evidence="3" id="KW-1185">Reference proteome</keyword>
<dbReference type="AlphaFoldDB" id="A0A494Z6J8"/>
<dbReference type="Pfam" id="PF07238">
    <property type="entry name" value="PilZ"/>
    <property type="match status" value="1"/>
</dbReference>
<dbReference type="InterPro" id="IPR009875">
    <property type="entry name" value="PilZ_domain"/>
</dbReference>
<gene>
    <name evidence="2" type="ORF">D8M03_06325</name>
</gene>